<dbReference type="InterPro" id="IPR027786">
    <property type="entry name" value="Nse4/EID"/>
</dbReference>
<dbReference type="EMBL" id="JBBPHU010000006">
    <property type="protein sequence ID" value="KAK7516850.1"/>
    <property type="molecule type" value="Genomic_DNA"/>
</dbReference>
<reference evidence="11 12" key="1">
    <citation type="submission" date="2024-04" db="EMBL/GenBank/DDBJ databases">
        <title>Phyllosticta paracitricarpa is synonymous to the EU quarantine fungus P. citricarpa based on phylogenomic analyses.</title>
        <authorList>
            <consortium name="Lawrence Berkeley National Laboratory"/>
            <person name="Van Ingen-Buijs V.A."/>
            <person name="Van Westerhoven A.C."/>
            <person name="Haridas S."/>
            <person name="Skiadas P."/>
            <person name="Martin F."/>
            <person name="Groenewald J.Z."/>
            <person name="Crous P.W."/>
            <person name="Seidl M.F."/>
        </authorList>
    </citation>
    <scope>NUCLEOTIDE SEQUENCE [LARGE SCALE GENOMIC DNA]</scope>
    <source>
        <strain evidence="11 12">CBS 123371</strain>
    </source>
</reference>
<evidence type="ECO:0000256" key="1">
    <source>
        <dbReference type="ARBA" id="ARBA00004123"/>
    </source>
</evidence>
<evidence type="ECO:0000256" key="5">
    <source>
        <dbReference type="ARBA" id="ARBA00023204"/>
    </source>
</evidence>
<comment type="caution">
    <text evidence="11">The sequence shown here is derived from an EMBL/GenBank/DDBJ whole genome shotgun (WGS) entry which is preliminary data.</text>
</comment>
<dbReference type="PANTHER" id="PTHR16140:SF0">
    <property type="entry name" value="NON-STRUCTURAL MAINTENANCE OF CHROMOSOMES ELEMENT 4"/>
    <property type="match status" value="1"/>
</dbReference>
<evidence type="ECO:0000256" key="8">
    <source>
        <dbReference type="SAM" id="MobiDB-lite"/>
    </source>
</evidence>
<proteinExistence type="inferred from homology"/>
<sequence length="504" mass="56847">MARLNTSILPQRSPSRSLDSSIYRDPTPPGEPSQAVRRPAARSTRSAFSPSAGSSSDKENSGDPLSSPRLTMDKGKAPARSPSTLPTPNSDQHQTPRPNKRRRLQDRDARDASAVPLINGESIDDRQFYDPDQDPDERRRLRQEQRNLFRDFTDQRDEILAEDGTSRLDELVDRANNTFEKVKQTSDATLDSRLMIQASELTLRKTKQLVMGDGSTGIDIDEYVSKCITFMQSGGNFDEDADVQPLSTQAHARRQAARRNNEDSEDEQEESDDAYAWDVLGEQACFVHNQRPPASGFLLGPLSVQRRVRPTQTTQRRGRLRHDPSQAKRPQSLEPEDIQRNENNSAMASAGKIRVQLIDQLNARVQAFEDEMSQVDDDLSDEEVAKVMEKHGLYSVNEEPNLSLFEFFVNPLSFGQTIENIFHICFLVKEGQVAIRSDENGLPTICPADSRGRSEQEAAAAQRFQAVFSLNKSTWKKIILAYDIQEPMIAHRQEEQSLRTGWYG</sequence>
<feature type="compositionally biased region" description="Acidic residues" evidence="8">
    <location>
        <begin position="263"/>
        <end position="272"/>
    </location>
</feature>
<evidence type="ECO:0000259" key="9">
    <source>
        <dbReference type="Pfam" id="PF08743"/>
    </source>
</evidence>
<keyword evidence="4 7" id="KW-0233">DNA recombination</keyword>
<feature type="region of interest" description="Disordered" evidence="8">
    <location>
        <begin position="296"/>
        <end position="339"/>
    </location>
</feature>
<evidence type="ECO:0000313" key="11">
    <source>
        <dbReference type="EMBL" id="KAK7516850.1"/>
    </source>
</evidence>
<dbReference type="InterPro" id="IPR029225">
    <property type="entry name" value="Nse4_Nse3-bd"/>
</dbReference>
<dbReference type="InterPro" id="IPR014854">
    <property type="entry name" value="Nse4_C"/>
</dbReference>
<protein>
    <recommendedName>
        <fullName evidence="7">Non-structural maintenance of chromosomes element 4</fullName>
    </recommendedName>
</protein>
<evidence type="ECO:0000259" key="10">
    <source>
        <dbReference type="Pfam" id="PF15412"/>
    </source>
</evidence>
<feature type="domain" description="Nse4/EID protein Nse3/MAGE-binding" evidence="10">
    <location>
        <begin position="191"/>
        <end position="242"/>
    </location>
</feature>
<evidence type="ECO:0000256" key="3">
    <source>
        <dbReference type="ARBA" id="ARBA00022763"/>
    </source>
</evidence>
<evidence type="ECO:0000313" key="12">
    <source>
        <dbReference type="Proteomes" id="UP001363622"/>
    </source>
</evidence>
<feature type="region of interest" description="Disordered" evidence="8">
    <location>
        <begin position="248"/>
        <end position="272"/>
    </location>
</feature>
<feature type="domain" description="Non-structural maintenance of chromosome element 4 C-terminal" evidence="9">
    <location>
        <begin position="402"/>
        <end position="489"/>
    </location>
</feature>
<gene>
    <name evidence="11" type="ORF">IWZ03DRAFT_415351</name>
</gene>
<comment type="similarity">
    <text evidence="2 7">Belongs to the NSE4 family.</text>
</comment>
<dbReference type="Pfam" id="PF08743">
    <property type="entry name" value="Nse4_C"/>
    <property type="match status" value="1"/>
</dbReference>
<comment type="subunit">
    <text evidence="7">Component of the SMC5-SMC6 complex.</text>
</comment>
<evidence type="ECO:0000256" key="6">
    <source>
        <dbReference type="ARBA" id="ARBA00023242"/>
    </source>
</evidence>
<keyword evidence="5 7" id="KW-0234">DNA repair</keyword>
<dbReference type="PANTHER" id="PTHR16140">
    <property type="entry name" value="NON-STRUCTURAL MAINTENANCE OF CHROMOSOMES ELEMENT 4"/>
    <property type="match status" value="1"/>
</dbReference>
<dbReference type="Proteomes" id="UP001363622">
    <property type="component" value="Unassembled WGS sequence"/>
</dbReference>
<feature type="compositionally biased region" description="Polar residues" evidence="8">
    <location>
        <begin position="81"/>
        <end position="97"/>
    </location>
</feature>
<feature type="compositionally biased region" description="Low complexity" evidence="8">
    <location>
        <begin position="43"/>
        <end position="55"/>
    </location>
</feature>
<evidence type="ECO:0000256" key="4">
    <source>
        <dbReference type="ARBA" id="ARBA00023172"/>
    </source>
</evidence>
<evidence type="ECO:0000256" key="7">
    <source>
        <dbReference type="RuleBase" id="RU365071"/>
    </source>
</evidence>
<comment type="function">
    <text evidence="7">Component of the SMC5-SMC6 complex, that promotes sister chromatid alignment after DNA damage and facilitates double-stranded DNA breaks (DSBs) repair via homologous recombination between sister chromatids.</text>
</comment>
<comment type="subcellular location">
    <subcellularLocation>
        <location evidence="1 7">Nucleus</location>
    </subcellularLocation>
</comment>
<evidence type="ECO:0000256" key="2">
    <source>
        <dbReference type="ARBA" id="ARBA00008997"/>
    </source>
</evidence>
<keyword evidence="6 7" id="KW-0539">Nucleus</keyword>
<keyword evidence="12" id="KW-1185">Reference proteome</keyword>
<feature type="region of interest" description="Disordered" evidence="8">
    <location>
        <begin position="1"/>
        <end position="138"/>
    </location>
</feature>
<organism evidence="11 12">
    <name type="scientific">Phyllosticta citriasiana</name>
    <dbReference type="NCBI Taxonomy" id="595635"/>
    <lineage>
        <taxon>Eukaryota</taxon>
        <taxon>Fungi</taxon>
        <taxon>Dikarya</taxon>
        <taxon>Ascomycota</taxon>
        <taxon>Pezizomycotina</taxon>
        <taxon>Dothideomycetes</taxon>
        <taxon>Dothideomycetes incertae sedis</taxon>
        <taxon>Botryosphaeriales</taxon>
        <taxon>Phyllostictaceae</taxon>
        <taxon>Phyllosticta</taxon>
    </lineage>
</organism>
<keyword evidence="3 7" id="KW-0227">DNA damage</keyword>
<feature type="compositionally biased region" description="Polar residues" evidence="8">
    <location>
        <begin position="1"/>
        <end position="20"/>
    </location>
</feature>
<dbReference type="Pfam" id="PF15412">
    <property type="entry name" value="Nse4-Nse3_bdg"/>
    <property type="match status" value="1"/>
</dbReference>
<name>A0ABR1KLR0_9PEZI</name>
<accession>A0ABR1KLR0</accession>